<dbReference type="Proteomes" id="UP000002279">
    <property type="component" value="Chromosome X1"/>
</dbReference>
<dbReference type="eggNOG" id="KOG3084">
    <property type="taxonomic scope" value="Eukaryota"/>
</dbReference>
<organism evidence="1 2">
    <name type="scientific">Ornithorhynchus anatinus</name>
    <name type="common">Duckbill platypus</name>
    <dbReference type="NCBI Taxonomy" id="9258"/>
    <lineage>
        <taxon>Eukaryota</taxon>
        <taxon>Metazoa</taxon>
        <taxon>Chordata</taxon>
        <taxon>Craniata</taxon>
        <taxon>Vertebrata</taxon>
        <taxon>Euteleostomi</taxon>
        <taxon>Mammalia</taxon>
        <taxon>Monotremata</taxon>
        <taxon>Ornithorhynchidae</taxon>
        <taxon>Ornithorhynchus</taxon>
    </lineage>
</organism>
<dbReference type="PANTHER" id="PTHR11383:SF3">
    <property type="entry name" value="NAD(P)H PYROPHOSPHATASE NUDT13, MITOCHONDRIAL"/>
    <property type="match status" value="1"/>
</dbReference>
<reference evidence="1" key="2">
    <citation type="submission" date="2025-08" db="UniProtKB">
        <authorList>
            <consortium name="Ensembl"/>
        </authorList>
    </citation>
    <scope>IDENTIFICATION</scope>
    <source>
        <strain evidence="1">Glennie</strain>
    </source>
</reference>
<evidence type="ECO:0000313" key="2">
    <source>
        <dbReference type="Proteomes" id="UP000002279"/>
    </source>
</evidence>
<dbReference type="OMA" id="LEDNHAC"/>
<keyword evidence="2" id="KW-1185">Reference proteome</keyword>
<reference evidence="1 2" key="1">
    <citation type="journal article" date="2008" name="Nature">
        <title>Genome analysis of the platypus reveals unique signatures of evolution.</title>
        <authorList>
            <person name="Warren W.C."/>
            <person name="Hillier L.W."/>
            <person name="Marshall Graves J.A."/>
            <person name="Birney E."/>
            <person name="Ponting C.P."/>
            <person name="Grutzner F."/>
            <person name="Belov K."/>
            <person name="Miller W."/>
            <person name="Clarke L."/>
            <person name="Chinwalla A.T."/>
            <person name="Yang S.P."/>
            <person name="Heger A."/>
            <person name="Locke D.P."/>
            <person name="Miethke P."/>
            <person name="Waters P.D."/>
            <person name="Veyrunes F."/>
            <person name="Fulton L."/>
            <person name="Fulton B."/>
            <person name="Graves T."/>
            <person name="Wallis J."/>
            <person name="Puente X.S."/>
            <person name="Lopez-Otin C."/>
            <person name="Ordonez G.R."/>
            <person name="Eichler E.E."/>
            <person name="Chen L."/>
            <person name="Cheng Z."/>
            <person name="Deakin J.E."/>
            <person name="Alsop A."/>
            <person name="Thompson K."/>
            <person name="Kirby P."/>
            <person name="Papenfuss A.T."/>
            <person name="Wakefield M.J."/>
            <person name="Olender T."/>
            <person name="Lancet D."/>
            <person name="Huttley G.A."/>
            <person name="Smit A.F."/>
            <person name="Pask A."/>
            <person name="Temple-Smith P."/>
            <person name="Batzer M.A."/>
            <person name="Walker J.A."/>
            <person name="Konkel M.K."/>
            <person name="Harris R.S."/>
            <person name="Whittington C.M."/>
            <person name="Wong E.S."/>
            <person name="Gemmell N.J."/>
            <person name="Buschiazzo E."/>
            <person name="Vargas Jentzsch I.M."/>
            <person name="Merkel A."/>
            <person name="Schmitz J."/>
            <person name="Zemann A."/>
            <person name="Churakov G."/>
            <person name="Kriegs J.O."/>
            <person name="Brosius J."/>
            <person name="Murchison E.P."/>
            <person name="Sachidanandam R."/>
            <person name="Smith C."/>
            <person name="Hannon G.J."/>
            <person name="Tsend-Ayush E."/>
            <person name="McMillan D."/>
            <person name="Attenborough R."/>
            <person name="Rens W."/>
            <person name="Ferguson-Smith M."/>
            <person name="Lefevre C.M."/>
            <person name="Sharp J.A."/>
            <person name="Nicholas K.R."/>
            <person name="Ray D.A."/>
            <person name="Kube M."/>
            <person name="Reinhardt R."/>
            <person name="Pringle T.H."/>
            <person name="Taylor J."/>
            <person name="Jones R.C."/>
            <person name="Nixon B."/>
            <person name="Dacheux J.L."/>
            <person name="Niwa H."/>
            <person name="Sekita Y."/>
            <person name="Huang X."/>
            <person name="Stark A."/>
            <person name="Kheradpour P."/>
            <person name="Kellis M."/>
            <person name="Flicek P."/>
            <person name="Chen Y."/>
            <person name="Webber C."/>
            <person name="Hardison R."/>
            <person name="Nelson J."/>
            <person name="Hallsworth-Pepin K."/>
            <person name="Delehaunty K."/>
            <person name="Markovic C."/>
            <person name="Minx P."/>
            <person name="Feng Y."/>
            <person name="Kremitzki C."/>
            <person name="Mitreva M."/>
            <person name="Glasscock J."/>
            <person name="Wylie T."/>
            <person name="Wohldmann P."/>
            <person name="Thiru P."/>
            <person name="Nhan M.N."/>
            <person name="Pohl C.S."/>
            <person name="Smith S.M."/>
            <person name="Hou S."/>
            <person name="Nefedov M."/>
            <person name="de Jong P.J."/>
            <person name="Renfree M.B."/>
            <person name="Mardis E.R."/>
            <person name="Wilson R.K."/>
        </authorList>
    </citation>
    <scope>NUCLEOTIDE SEQUENCE [LARGE SCALE GENOMIC DNA]</scope>
    <source>
        <strain evidence="1 2">Glennie</strain>
    </source>
</reference>
<dbReference type="HOGENOM" id="CLU_1964635_0_0_1"/>
<evidence type="ECO:0000313" key="1">
    <source>
        <dbReference type="Ensembl" id="ENSOANP00000020325.2"/>
    </source>
</evidence>
<dbReference type="AlphaFoldDB" id="F6U2W8"/>
<dbReference type="InParanoid" id="F6U2W8"/>
<proteinExistence type="predicted"/>
<dbReference type="Ensembl" id="ENSOANT00000020328.2">
    <property type="protein sequence ID" value="ENSOANP00000020325.2"/>
    <property type="gene ID" value="ENSOANG00000012850.2"/>
</dbReference>
<protein>
    <submittedName>
        <fullName evidence="1">Uncharacterized protein</fullName>
    </submittedName>
</protein>
<dbReference type="STRING" id="9258.ENSOANP00000020325"/>
<dbReference type="PANTHER" id="PTHR11383">
    <property type="entry name" value="NUCLEOSIDE DIPHOSPHATE-LINKED MOIETY X MOTIF 13"/>
    <property type="match status" value="1"/>
</dbReference>
<dbReference type="Bgee" id="ENSOANG00000012850">
    <property type="expression patterns" value="Expressed in endometrium"/>
</dbReference>
<sequence>MALICRATRGTCRRTSSLHSRLSLSTYVSKMRYLFDLEDNHACRQALNSGTFYLFHSLTPLLLKSGNGFVPPLFILSEVERLLGKFAQNPQRIEDLVLTGCSDQQEAQLLILFCSILFRYLSPLFRL</sequence>
<accession>F6U2W8</accession>
<reference evidence="1" key="3">
    <citation type="submission" date="2025-09" db="UniProtKB">
        <authorList>
            <consortium name="Ensembl"/>
        </authorList>
    </citation>
    <scope>IDENTIFICATION</scope>
    <source>
        <strain evidence="1">Glennie</strain>
    </source>
</reference>
<dbReference type="GeneTree" id="ENSGT00940000158879"/>
<name>F6U2W8_ORNAN</name>